<dbReference type="Pfam" id="PF00046">
    <property type="entry name" value="Homeodomain"/>
    <property type="match status" value="1"/>
</dbReference>
<organism evidence="11 12">
    <name type="scientific">Chelonia mydas</name>
    <name type="common">Green sea-turtle</name>
    <name type="synonym">Chelonia agassizi</name>
    <dbReference type="NCBI Taxonomy" id="8469"/>
    <lineage>
        <taxon>Eukaryota</taxon>
        <taxon>Metazoa</taxon>
        <taxon>Chordata</taxon>
        <taxon>Craniata</taxon>
        <taxon>Vertebrata</taxon>
        <taxon>Euteleostomi</taxon>
        <taxon>Archelosauria</taxon>
        <taxon>Testudinata</taxon>
        <taxon>Testudines</taxon>
        <taxon>Cryptodira</taxon>
        <taxon>Durocryptodira</taxon>
        <taxon>Americhelydia</taxon>
        <taxon>Chelonioidea</taxon>
        <taxon>Cheloniidae</taxon>
        <taxon>Chelonia</taxon>
    </lineage>
</organism>
<dbReference type="FunFam" id="1.10.10.60:FF:000299">
    <property type="entry name" value="Empty spiracles homeobox 3"/>
    <property type="match status" value="1"/>
</dbReference>
<dbReference type="GO" id="GO:0000978">
    <property type="term" value="F:RNA polymerase II cis-regulatory region sequence-specific DNA binding"/>
    <property type="evidence" value="ECO:0007669"/>
    <property type="project" value="TreeGrafter"/>
</dbReference>
<evidence type="ECO:0000256" key="2">
    <source>
        <dbReference type="ARBA" id="ARBA00007397"/>
    </source>
</evidence>
<evidence type="ECO:0000256" key="9">
    <source>
        <dbReference type="SAM" id="MobiDB-lite"/>
    </source>
</evidence>
<dbReference type="GO" id="GO:0030182">
    <property type="term" value="P:neuron differentiation"/>
    <property type="evidence" value="ECO:0007669"/>
    <property type="project" value="TreeGrafter"/>
</dbReference>
<evidence type="ECO:0000256" key="5">
    <source>
        <dbReference type="ARBA" id="ARBA00023155"/>
    </source>
</evidence>
<proteinExistence type="inferred from homology"/>
<feature type="DNA-binding region" description="Homeobox" evidence="7">
    <location>
        <begin position="137"/>
        <end position="266"/>
    </location>
</feature>
<feature type="region of interest" description="Disordered" evidence="9">
    <location>
        <begin position="184"/>
        <end position="207"/>
    </location>
</feature>
<feature type="compositionally biased region" description="Polar residues" evidence="9">
    <location>
        <begin position="291"/>
        <end position="305"/>
    </location>
</feature>
<dbReference type="InterPro" id="IPR001356">
    <property type="entry name" value="HD"/>
</dbReference>
<dbReference type="CDD" id="cd00086">
    <property type="entry name" value="homeodomain"/>
    <property type="match status" value="1"/>
</dbReference>
<dbReference type="InterPro" id="IPR050877">
    <property type="entry name" value="EMX-VAX-Noto_Homeobox_TFs"/>
</dbReference>
<keyword evidence="3" id="KW-0217">Developmental protein</keyword>
<dbReference type="EMBL" id="KB602878">
    <property type="protein sequence ID" value="EMP24259.1"/>
    <property type="molecule type" value="Genomic_DNA"/>
</dbReference>
<evidence type="ECO:0000256" key="7">
    <source>
        <dbReference type="PROSITE-ProRule" id="PRU00108"/>
    </source>
</evidence>
<dbReference type="PROSITE" id="PS50071">
    <property type="entry name" value="HOMEOBOX_2"/>
    <property type="match status" value="1"/>
</dbReference>
<keyword evidence="6 7" id="KW-0539">Nucleus</keyword>
<name>M7AIS0_CHEMY</name>
<dbReference type="SMART" id="SM00389">
    <property type="entry name" value="HOX"/>
    <property type="match status" value="1"/>
</dbReference>
<keyword evidence="5 7" id="KW-0371">Homeobox</keyword>
<keyword evidence="12" id="KW-1185">Reference proteome</keyword>
<gene>
    <name evidence="11" type="ORF">UY3_18680</name>
</gene>
<dbReference type="Proteomes" id="UP000031443">
    <property type="component" value="Unassembled WGS sequence"/>
</dbReference>
<accession>M7AIS0</accession>
<feature type="region of interest" description="Disordered" evidence="9">
    <location>
        <begin position="262"/>
        <end position="305"/>
    </location>
</feature>
<reference evidence="12" key="1">
    <citation type="journal article" date="2013" name="Nat. Genet.">
        <title>The draft genomes of soft-shell turtle and green sea turtle yield insights into the development and evolution of the turtle-specific body plan.</title>
        <authorList>
            <person name="Wang Z."/>
            <person name="Pascual-Anaya J."/>
            <person name="Zadissa A."/>
            <person name="Li W."/>
            <person name="Niimura Y."/>
            <person name="Huang Z."/>
            <person name="Li C."/>
            <person name="White S."/>
            <person name="Xiong Z."/>
            <person name="Fang D."/>
            <person name="Wang B."/>
            <person name="Ming Y."/>
            <person name="Chen Y."/>
            <person name="Zheng Y."/>
            <person name="Kuraku S."/>
            <person name="Pignatelli M."/>
            <person name="Herrero J."/>
            <person name="Beal K."/>
            <person name="Nozawa M."/>
            <person name="Li Q."/>
            <person name="Wang J."/>
            <person name="Zhang H."/>
            <person name="Yu L."/>
            <person name="Shigenobu S."/>
            <person name="Wang J."/>
            <person name="Liu J."/>
            <person name="Flicek P."/>
            <person name="Searle S."/>
            <person name="Wang J."/>
            <person name="Kuratani S."/>
            <person name="Yin Y."/>
            <person name="Aken B."/>
            <person name="Zhang G."/>
            <person name="Irie N."/>
        </authorList>
    </citation>
    <scope>NUCLEOTIDE SEQUENCE [LARGE SCALE GENOMIC DNA]</scope>
</reference>
<evidence type="ECO:0000256" key="4">
    <source>
        <dbReference type="ARBA" id="ARBA00023125"/>
    </source>
</evidence>
<dbReference type="Gene3D" id="1.10.10.60">
    <property type="entry name" value="Homeodomain-like"/>
    <property type="match status" value="1"/>
</dbReference>
<evidence type="ECO:0000313" key="11">
    <source>
        <dbReference type="EMBL" id="EMP24259.1"/>
    </source>
</evidence>
<dbReference type="AlphaFoldDB" id="M7AIS0"/>
<comment type="subcellular location">
    <subcellularLocation>
        <location evidence="1 7 8">Nucleus</location>
    </subcellularLocation>
</comment>
<evidence type="ECO:0000256" key="6">
    <source>
        <dbReference type="ARBA" id="ARBA00023242"/>
    </source>
</evidence>
<feature type="compositionally biased region" description="Basic and acidic residues" evidence="9">
    <location>
        <begin position="265"/>
        <end position="278"/>
    </location>
</feature>
<feature type="compositionally biased region" description="Polar residues" evidence="9">
    <location>
        <begin position="184"/>
        <end position="204"/>
    </location>
</feature>
<dbReference type="GO" id="GO:0007420">
    <property type="term" value="P:brain development"/>
    <property type="evidence" value="ECO:0007669"/>
    <property type="project" value="TreeGrafter"/>
</dbReference>
<feature type="domain" description="Homeobox" evidence="10">
    <location>
        <begin position="135"/>
        <end position="265"/>
    </location>
</feature>
<dbReference type="PANTHER" id="PTHR24339">
    <property type="entry name" value="HOMEOBOX PROTEIN EMX-RELATED"/>
    <property type="match status" value="1"/>
</dbReference>
<evidence type="ECO:0000259" key="10">
    <source>
        <dbReference type="PROSITE" id="PS50071"/>
    </source>
</evidence>
<evidence type="ECO:0000313" key="12">
    <source>
        <dbReference type="Proteomes" id="UP000031443"/>
    </source>
</evidence>
<evidence type="ECO:0000256" key="1">
    <source>
        <dbReference type="ARBA" id="ARBA00004123"/>
    </source>
</evidence>
<dbReference type="InterPro" id="IPR009057">
    <property type="entry name" value="Homeodomain-like_sf"/>
</dbReference>
<comment type="similarity">
    <text evidence="2">Belongs to the EMX homeobox family.</text>
</comment>
<dbReference type="SUPFAM" id="SSF46689">
    <property type="entry name" value="Homeodomain-like"/>
    <property type="match status" value="2"/>
</dbReference>
<dbReference type="GO" id="GO:0000981">
    <property type="term" value="F:DNA-binding transcription factor activity, RNA polymerase II-specific"/>
    <property type="evidence" value="ECO:0007669"/>
    <property type="project" value="TreeGrafter"/>
</dbReference>
<dbReference type="PANTHER" id="PTHR24339:SF26">
    <property type="entry name" value="HOMEOBOX PROTEIN EMX1"/>
    <property type="match status" value="1"/>
</dbReference>
<dbReference type="GO" id="GO:0005634">
    <property type="term" value="C:nucleus"/>
    <property type="evidence" value="ECO:0007669"/>
    <property type="project" value="UniProtKB-SubCell"/>
</dbReference>
<evidence type="ECO:0000256" key="3">
    <source>
        <dbReference type="ARBA" id="ARBA00022473"/>
    </source>
</evidence>
<sequence>MFQPAAKRCFTIESLVAKDNHLASEDPIRPTALNYPNPSAAEAFVNGFHSAAAGRPLYSSPELVFPEAVSHPSLSVHPHQLGASQLQHPHSFFAPQHRDPLNFYPWVLRNRFFGHRFQGSEVSQEGLLLHGPFARKPKRIRTAFSPSQLLRLERAFEKNHYVVGAERKQLASSLSLSETQSPFRATPDTFFQSHPPTEPPQTASAKLRIDVEDVPTGQCTDEMKMKKASDSQSMTHQKPTQPFLVAHKWRVKVWFQNRRTKYKRQKLEEEGPESDQKKKGSHHINRWRIATKQSNGEDIDVTSND</sequence>
<dbReference type="eggNOG" id="KOG0843">
    <property type="taxonomic scope" value="Eukaryota"/>
</dbReference>
<evidence type="ECO:0000256" key="8">
    <source>
        <dbReference type="RuleBase" id="RU000682"/>
    </source>
</evidence>
<keyword evidence="4 7" id="KW-0238">DNA-binding</keyword>
<protein>
    <submittedName>
        <fullName evidence="11">Homeobox protein EMX1</fullName>
    </submittedName>
</protein>